<reference evidence="1" key="1">
    <citation type="submission" date="2020-03" db="EMBL/GenBank/DDBJ databases">
        <title>Castanea mollissima Vanexum genome sequencing.</title>
        <authorList>
            <person name="Staton M."/>
        </authorList>
    </citation>
    <scope>NUCLEOTIDE SEQUENCE</scope>
    <source>
        <tissue evidence="1">Leaf</tissue>
    </source>
</reference>
<sequence>MLWRVGDGKKIWIYDDYWIPGSNSARTISPSYFLEEATVDCLIDYDLGGWNSHVIDQHILPSEAQIIKAIPICVLANQIILVGPEANIRDLWELVFGWIRKDFPNIYTFSDHVNLLGIIIKM</sequence>
<organism evidence="1 2">
    <name type="scientific">Castanea mollissima</name>
    <name type="common">Chinese chestnut</name>
    <dbReference type="NCBI Taxonomy" id="60419"/>
    <lineage>
        <taxon>Eukaryota</taxon>
        <taxon>Viridiplantae</taxon>
        <taxon>Streptophyta</taxon>
        <taxon>Embryophyta</taxon>
        <taxon>Tracheophyta</taxon>
        <taxon>Spermatophyta</taxon>
        <taxon>Magnoliopsida</taxon>
        <taxon>eudicotyledons</taxon>
        <taxon>Gunneridae</taxon>
        <taxon>Pentapetalae</taxon>
        <taxon>rosids</taxon>
        <taxon>fabids</taxon>
        <taxon>Fagales</taxon>
        <taxon>Fagaceae</taxon>
        <taxon>Castanea</taxon>
    </lineage>
</organism>
<evidence type="ECO:0000313" key="1">
    <source>
        <dbReference type="EMBL" id="KAF3975670.1"/>
    </source>
</evidence>
<proteinExistence type="predicted"/>
<dbReference type="Proteomes" id="UP000737018">
    <property type="component" value="Unassembled WGS sequence"/>
</dbReference>
<keyword evidence="2" id="KW-1185">Reference proteome</keyword>
<evidence type="ECO:0000313" key="2">
    <source>
        <dbReference type="Proteomes" id="UP000737018"/>
    </source>
</evidence>
<comment type="caution">
    <text evidence="1">The sequence shown here is derived from an EMBL/GenBank/DDBJ whole genome shotgun (WGS) entry which is preliminary data.</text>
</comment>
<protein>
    <submittedName>
        <fullName evidence="1">Uncharacterized protein</fullName>
    </submittedName>
</protein>
<accession>A0A8J4VYA3</accession>
<gene>
    <name evidence="1" type="ORF">CMV_001085</name>
</gene>
<dbReference type="EMBL" id="JRKL02000063">
    <property type="protein sequence ID" value="KAF3975670.1"/>
    <property type="molecule type" value="Genomic_DNA"/>
</dbReference>
<dbReference type="AlphaFoldDB" id="A0A8J4VYA3"/>
<dbReference type="OrthoDB" id="1430687at2759"/>
<name>A0A8J4VYA3_9ROSI</name>